<evidence type="ECO:0000256" key="6">
    <source>
        <dbReference type="ARBA" id="ARBA00023004"/>
    </source>
</evidence>
<comment type="similarity">
    <text evidence="2">Belongs to the cytochrome P450 family.</text>
</comment>
<evidence type="ECO:0000256" key="1">
    <source>
        <dbReference type="ARBA" id="ARBA00001971"/>
    </source>
</evidence>
<dbReference type="PRINTS" id="PR00385">
    <property type="entry name" value="P450"/>
</dbReference>
<evidence type="ECO:0000313" key="8">
    <source>
        <dbReference type="EMBL" id="KAK9775477.1"/>
    </source>
</evidence>
<dbReference type="EMBL" id="JARVKM010000034">
    <property type="protein sequence ID" value="KAK9775477.1"/>
    <property type="molecule type" value="Genomic_DNA"/>
</dbReference>
<dbReference type="InterPro" id="IPR036396">
    <property type="entry name" value="Cyt_P450_sf"/>
</dbReference>
<keyword evidence="4" id="KW-0479">Metal-binding</keyword>
<evidence type="ECO:0000313" key="9">
    <source>
        <dbReference type="Proteomes" id="UP001465668"/>
    </source>
</evidence>
<evidence type="ECO:0000256" key="5">
    <source>
        <dbReference type="ARBA" id="ARBA00023002"/>
    </source>
</evidence>
<dbReference type="PANTHER" id="PTHR46300:SF7">
    <property type="entry name" value="P450, PUTATIVE (EUROFUNG)-RELATED"/>
    <property type="match status" value="1"/>
</dbReference>
<dbReference type="InterPro" id="IPR001128">
    <property type="entry name" value="Cyt_P450"/>
</dbReference>
<dbReference type="InterPro" id="IPR050364">
    <property type="entry name" value="Cytochrome_P450_fung"/>
</dbReference>
<dbReference type="Proteomes" id="UP001465668">
    <property type="component" value="Unassembled WGS sequence"/>
</dbReference>
<protein>
    <submittedName>
        <fullName evidence="8">Cytochrome P450</fullName>
    </submittedName>
</protein>
<evidence type="ECO:0000256" key="2">
    <source>
        <dbReference type="ARBA" id="ARBA00010617"/>
    </source>
</evidence>
<keyword evidence="5" id="KW-0560">Oxidoreductase</keyword>
<dbReference type="PANTHER" id="PTHR46300">
    <property type="entry name" value="P450, PUTATIVE (EUROFUNG)-RELATED-RELATED"/>
    <property type="match status" value="1"/>
</dbReference>
<comment type="caution">
    <text evidence="8">The sequence shown here is derived from an EMBL/GenBank/DDBJ whole genome shotgun (WGS) entry which is preliminary data.</text>
</comment>
<comment type="cofactor">
    <cofactor evidence="1">
        <name>heme</name>
        <dbReference type="ChEBI" id="CHEBI:30413"/>
    </cofactor>
</comment>
<proteinExistence type="inferred from homology"/>
<keyword evidence="7" id="KW-0503">Monooxygenase</keyword>
<dbReference type="Pfam" id="PF00067">
    <property type="entry name" value="p450"/>
    <property type="match status" value="1"/>
</dbReference>
<keyword evidence="9" id="KW-1185">Reference proteome</keyword>
<gene>
    <name evidence="8" type="ORF">SCAR479_07866</name>
</gene>
<accession>A0ABR2XP91</accession>
<sequence>MNFAVGNIQWPIIYRTLVFAFWVITTLSSKKRLLPLPPGPKAYPFDIALDLLQKRSSKYSSRPFMTFAVEMYGYDRLLGFHRNTESFRQQLTDLNYDYRGKWFVDVIYWLRFLPDWIPGMGFKKIASDYRKMLDDVTKIPFDFTVRSMGNCTAKPLFVSGFLKDHPDVEKSLIRYGINSLYDGGADTTVAVLNFFLAMTLFPQVQAKAREEIDRVKGGARLPGFQDRENLPYVESVVKEAFRWHVIVPLGLPNQNRTKKRKAC</sequence>
<dbReference type="SUPFAM" id="SSF48264">
    <property type="entry name" value="Cytochrome P450"/>
    <property type="match status" value="1"/>
</dbReference>
<dbReference type="Gene3D" id="1.10.630.10">
    <property type="entry name" value="Cytochrome P450"/>
    <property type="match status" value="1"/>
</dbReference>
<reference evidence="8 9" key="1">
    <citation type="submission" date="2024-02" db="EMBL/GenBank/DDBJ databases">
        <title>First draft genome assembly of two strains of Seiridium cardinale.</title>
        <authorList>
            <person name="Emiliani G."/>
            <person name="Scali E."/>
        </authorList>
    </citation>
    <scope>NUCLEOTIDE SEQUENCE [LARGE SCALE GENOMIC DNA]</scope>
    <source>
        <strain evidence="8 9">BM-138-000479</strain>
    </source>
</reference>
<keyword evidence="3" id="KW-0349">Heme</keyword>
<evidence type="ECO:0000256" key="7">
    <source>
        <dbReference type="ARBA" id="ARBA00023033"/>
    </source>
</evidence>
<organism evidence="8 9">
    <name type="scientific">Seiridium cardinale</name>
    <dbReference type="NCBI Taxonomy" id="138064"/>
    <lineage>
        <taxon>Eukaryota</taxon>
        <taxon>Fungi</taxon>
        <taxon>Dikarya</taxon>
        <taxon>Ascomycota</taxon>
        <taxon>Pezizomycotina</taxon>
        <taxon>Sordariomycetes</taxon>
        <taxon>Xylariomycetidae</taxon>
        <taxon>Amphisphaeriales</taxon>
        <taxon>Sporocadaceae</taxon>
        <taxon>Seiridium</taxon>
    </lineage>
</organism>
<evidence type="ECO:0000256" key="4">
    <source>
        <dbReference type="ARBA" id="ARBA00022723"/>
    </source>
</evidence>
<keyword evidence="6" id="KW-0408">Iron</keyword>
<evidence type="ECO:0000256" key="3">
    <source>
        <dbReference type="ARBA" id="ARBA00022617"/>
    </source>
</evidence>
<name>A0ABR2XP91_9PEZI</name>